<sequence>MCFSLRCYHLMFFIGFNVFAPLTFAANLNAADNREQAEQESEFLHSLSLEDLLKVTVTVASRFNEDELNLGSSVSKVARQQWINRGADRLREALATQAATIVSPSLWDGSAIAIRGYFGNTSSSAIALQLDDVPMTLLRTNSALFDTLSYQLGVLDSLELIRGPGSAIHGSDAFHGVIAVNSYSADQDQQQLSFKLGSLDYSRADLRISQALNRTHRLNSAFAFSQQGKQDQNYQNIDLSNGQKVSGERDFDYDAYTGVLKLNSDFSGELSTYLNLYAKGRRSDQGPGLGPNRNTLDIDHSDSDEEFYMVKAGFKQTFSNQLILEGNSYYWDTDISRTFSRYRPGQATQDRIFFQESHKGIRLYLKQADNSWNSQWLLGLEASRARIDDNHNRRTSLTDDSVLTQGINVSQGYERKINSFLFQAKTHLFDERLDLLYGLRVDNYIDAFGHQNSPRLGLIYYPSNNQAIKLLYGQAFTPPSSLDIFGGVTIKGNREIGPEIIDTYELIYLKHSDNWSLNITLFTSDWSDGIRAVATADPNFSLEFSNIGEQTSKGIELSYQYVRDSWSLKANAAYVDSRNKTENFDYDAFPDYIFNLELAYKFSRYPVEFFIQNQWHINRDSGAVVAGTIEDPNELPDYFRLDISGHWQASKNWRLSGYIHNVFDRDNPTPSTFTLPGGHPGEEVNFSLSASYAF</sequence>
<keyword evidence="8" id="KW-0406">Ion transport</keyword>
<evidence type="ECO:0000256" key="9">
    <source>
        <dbReference type="ARBA" id="ARBA00023077"/>
    </source>
</evidence>
<dbReference type="InterPro" id="IPR012910">
    <property type="entry name" value="Plug_dom"/>
</dbReference>
<evidence type="ECO:0000256" key="4">
    <source>
        <dbReference type="ARBA" id="ARBA00022496"/>
    </source>
</evidence>
<dbReference type="InterPro" id="IPR000531">
    <property type="entry name" value="Beta-barrel_TonB"/>
</dbReference>
<dbReference type="PANTHER" id="PTHR32552">
    <property type="entry name" value="FERRICHROME IRON RECEPTOR-RELATED"/>
    <property type="match status" value="1"/>
</dbReference>
<feature type="signal peptide" evidence="14">
    <location>
        <begin position="1"/>
        <end position="25"/>
    </location>
</feature>
<feature type="domain" description="TonB-dependent receptor-like beta-barrel" evidence="15">
    <location>
        <begin position="247"/>
        <end position="662"/>
    </location>
</feature>
<dbReference type="InterPro" id="IPR039426">
    <property type="entry name" value="TonB-dep_rcpt-like"/>
</dbReference>
<evidence type="ECO:0000256" key="10">
    <source>
        <dbReference type="ARBA" id="ARBA00023136"/>
    </source>
</evidence>
<name>A0ABY7VK46_9GAMM</name>
<dbReference type="InterPro" id="IPR036942">
    <property type="entry name" value="Beta-barrel_TonB_sf"/>
</dbReference>
<comment type="similarity">
    <text evidence="12 13">Belongs to the TonB-dependent receptor family.</text>
</comment>
<evidence type="ECO:0000256" key="11">
    <source>
        <dbReference type="ARBA" id="ARBA00023237"/>
    </source>
</evidence>
<gene>
    <name evidence="17" type="ORF">H3N35_08035</name>
</gene>
<evidence type="ECO:0000313" key="17">
    <source>
        <dbReference type="EMBL" id="WDE13375.1"/>
    </source>
</evidence>
<evidence type="ECO:0000256" key="7">
    <source>
        <dbReference type="ARBA" id="ARBA00023004"/>
    </source>
</evidence>
<dbReference type="Pfam" id="PF07715">
    <property type="entry name" value="Plug"/>
    <property type="match status" value="1"/>
</dbReference>
<keyword evidence="10 12" id="KW-0472">Membrane</keyword>
<organism evidence="17 18">
    <name type="scientific">Thalassomonas haliotis</name>
    <dbReference type="NCBI Taxonomy" id="485448"/>
    <lineage>
        <taxon>Bacteria</taxon>
        <taxon>Pseudomonadati</taxon>
        <taxon>Pseudomonadota</taxon>
        <taxon>Gammaproteobacteria</taxon>
        <taxon>Alteromonadales</taxon>
        <taxon>Colwelliaceae</taxon>
        <taxon>Thalassomonas</taxon>
    </lineage>
</organism>
<dbReference type="Gene3D" id="2.170.130.10">
    <property type="entry name" value="TonB-dependent receptor, plug domain"/>
    <property type="match status" value="1"/>
</dbReference>
<dbReference type="InterPro" id="IPR037066">
    <property type="entry name" value="Plug_dom_sf"/>
</dbReference>
<evidence type="ECO:0000259" key="15">
    <source>
        <dbReference type="Pfam" id="PF00593"/>
    </source>
</evidence>
<keyword evidence="17" id="KW-0675">Receptor</keyword>
<feature type="domain" description="TonB-dependent receptor plug" evidence="16">
    <location>
        <begin position="69"/>
        <end position="177"/>
    </location>
</feature>
<accession>A0ABY7VK46</accession>
<evidence type="ECO:0000256" key="12">
    <source>
        <dbReference type="PROSITE-ProRule" id="PRU01360"/>
    </source>
</evidence>
<dbReference type="Pfam" id="PF00593">
    <property type="entry name" value="TonB_dep_Rec_b-barrel"/>
    <property type="match status" value="1"/>
</dbReference>
<proteinExistence type="inferred from homology"/>
<evidence type="ECO:0000256" key="13">
    <source>
        <dbReference type="RuleBase" id="RU003357"/>
    </source>
</evidence>
<keyword evidence="7" id="KW-0408">Iron</keyword>
<keyword evidence="11 12" id="KW-0998">Cell outer membrane</keyword>
<evidence type="ECO:0000256" key="14">
    <source>
        <dbReference type="SAM" id="SignalP"/>
    </source>
</evidence>
<protein>
    <submittedName>
        <fullName evidence="17">TonB-dependent receptor</fullName>
    </submittedName>
</protein>
<dbReference type="Proteomes" id="UP001215231">
    <property type="component" value="Chromosome"/>
</dbReference>
<keyword evidence="3 12" id="KW-1134">Transmembrane beta strand</keyword>
<keyword evidence="18" id="KW-1185">Reference proteome</keyword>
<comment type="subcellular location">
    <subcellularLocation>
        <location evidence="1 12">Cell outer membrane</location>
        <topology evidence="1 12">Multi-pass membrane protein</topology>
    </subcellularLocation>
</comment>
<evidence type="ECO:0000256" key="5">
    <source>
        <dbReference type="ARBA" id="ARBA00022692"/>
    </source>
</evidence>
<evidence type="ECO:0000256" key="1">
    <source>
        <dbReference type="ARBA" id="ARBA00004571"/>
    </source>
</evidence>
<evidence type="ECO:0000313" key="18">
    <source>
        <dbReference type="Proteomes" id="UP001215231"/>
    </source>
</evidence>
<keyword evidence="6 14" id="KW-0732">Signal</keyword>
<dbReference type="Gene3D" id="2.40.170.20">
    <property type="entry name" value="TonB-dependent receptor, beta-barrel domain"/>
    <property type="match status" value="1"/>
</dbReference>
<evidence type="ECO:0000256" key="2">
    <source>
        <dbReference type="ARBA" id="ARBA00022448"/>
    </source>
</evidence>
<evidence type="ECO:0000256" key="6">
    <source>
        <dbReference type="ARBA" id="ARBA00022729"/>
    </source>
</evidence>
<evidence type="ECO:0000256" key="3">
    <source>
        <dbReference type="ARBA" id="ARBA00022452"/>
    </source>
</evidence>
<dbReference type="PROSITE" id="PS52016">
    <property type="entry name" value="TONB_DEPENDENT_REC_3"/>
    <property type="match status" value="1"/>
</dbReference>
<keyword evidence="4" id="KW-0410">Iron transport</keyword>
<feature type="chain" id="PRO_5046919851" evidence="14">
    <location>
        <begin position="26"/>
        <end position="694"/>
    </location>
</feature>
<dbReference type="PANTHER" id="PTHR32552:SF68">
    <property type="entry name" value="FERRICHROME OUTER MEMBRANE TRANSPORTER_PHAGE RECEPTOR"/>
    <property type="match status" value="1"/>
</dbReference>
<evidence type="ECO:0000259" key="16">
    <source>
        <dbReference type="Pfam" id="PF07715"/>
    </source>
</evidence>
<keyword evidence="2 12" id="KW-0813">Transport</keyword>
<keyword evidence="9 13" id="KW-0798">TonB box</keyword>
<dbReference type="EMBL" id="CP059693">
    <property type="protein sequence ID" value="WDE13375.1"/>
    <property type="molecule type" value="Genomic_DNA"/>
</dbReference>
<evidence type="ECO:0000256" key="8">
    <source>
        <dbReference type="ARBA" id="ARBA00023065"/>
    </source>
</evidence>
<keyword evidence="5 12" id="KW-0812">Transmembrane</keyword>
<reference evidence="17 18" key="1">
    <citation type="journal article" date="2022" name="Mar. Drugs">
        <title>Bioassay-Guided Fractionation Leads to the Detection of Cholic Acid Generated by the Rare Thalassomonas sp.</title>
        <authorList>
            <person name="Pheiffer F."/>
            <person name="Schneider Y.K."/>
            <person name="Hansen E.H."/>
            <person name="Andersen J.H."/>
            <person name="Isaksson J."/>
            <person name="Busche T."/>
            <person name="R C."/>
            <person name="Kalinowski J."/>
            <person name="Zyl L.V."/>
            <person name="Trindade M."/>
        </authorList>
    </citation>
    <scope>NUCLEOTIDE SEQUENCE [LARGE SCALE GENOMIC DNA]</scope>
    <source>
        <strain evidence="17 18">A5K-61T</strain>
    </source>
</reference>
<dbReference type="SUPFAM" id="SSF56935">
    <property type="entry name" value="Porins"/>
    <property type="match status" value="1"/>
</dbReference>
<dbReference type="RefSeq" id="WP_274053733.1">
    <property type="nucleotide sequence ID" value="NZ_CP059693.1"/>
</dbReference>